<dbReference type="SUPFAM" id="SSF53335">
    <property type="entry name" value="S-adenosyl-L-methionine-dependent methyltransferases"/>
    <property type="match status" value="1"/>
</dbReference>
<organism evidence="1 2">
    <name type="scientific">Faecalibacterium butyricigenerans</name>
    <dbReference type="NCBI Taxonomy" id="1851427"/>
    <lineage>
        <taxon>Bacteria</taxon>
        <taxon>Bacillati</taxon>
        <taxon>Bacillota</taxon>
        <taxon>Clostridia</taxon>
        <taxon>Eubacteriales</taxon>
        <taxon>Oscillospiraceae</taxon>
        <taxon>Faecalibacterium</taxon>
    </lineage>
</organism>
<evidence type="ECO:0008006" key="3">
    <source>
        <dbReference type="Google" id="ProtNLM"/>
    </source>
</evidence>
<accession>A0ABS8FAK1</accession>
<dbReference type="InterPro" id="IPR029063">
    <property type="entry name" value="SAM-dependent_MTases_sf"/>
</dbReference>
<comment type="caution">
    <text evidence="1">The sequence shown here is derived from an EMBL/GenBank/DDBJ whole genome shotgun (WGS) entry which is preliminary data.</text>
</comment>
<dbReference type="Gene3D" id="3.40.50.150">
    <property type="entry name" value="Vaccinia Virus protein VP39"/>
    <property type="match status" value="1"/>
</dbReference>
<reference evidence="1" key="1">
    <citation type="submission" date="2021-10" db="EMBL/GenBank/DDBJ databases">
        <title>Anaerobic single-cell dispensing facilitates the cultivation of human gut bacteria.</title>
        <authorList>
            <person name="Afrizal A."/>
        </authorList>
    </citation>
    <scope>NUCLEOTIDE SEQUENCE</scope>
    <source>
        <strain evidence="1">CLA-AA-H233</strain>
    </source>
</reference>
<keyword evidence="2" id="KW-1185">Reference proteome</keyword>
<proteinExistence type="predicted"/>
<sequence>MIIDTILKNCSKRQNHKCDEQCENCSYGEFCPEDCEKCLEYIHYPYRAKDGAPKRKYDCPNMADFYTCKYSYRYTSEIMYALERTTRLFTVKNLKVLSFGCGPCTDLFAIDCLRENGTLTYDTLEYHGIDYSESVWKNIHDDIKSFENDKIKISFFYKDACQIINDISKGTWIPDLIVFQYVFSDMEKHTSSDNIRSFLETFSEYYNSKVTKNTYIILNDINLGRSYGGGRDYFDDLRSRLTSSESLKGRFRDDNAKSVYYPRGYTYGERSLGEFPTNKNKFDLTPMKKYNPFNTCASAQMLIRKD</sequence>
<protein>
    <recommendedName>
        <fullName evidence="3">Class I SAM-dependent methyltransferase</fullName>
    </recommendedName>
</protein>
<gene>
    <name evidence="1" type="ORF">LKD23_10940</name>
</gene>
<dbReference type="Proteomes" id="UP001430637">
    <property type="component" value="Unassembled WGS sequence"/>
</dbReference>
<evidence type="ECO:0000313" key="2">
    <source>
        <dbReference type="Proteomes" id="UP001430637"/>
    </source>
</evidence>
<dbReference type="EMBL" id="JAJEQL010000036">
    <property type="protein sequence ID" value="MCC2200260.1"/>
    <property type="molecule type" value="Genomic_DNA"/>
</dbReference>
<dbReference type="RefSeq" id="WP_227621684.1">
    <property type="nucleotide sequence ID" value="NZ_JAJEQL010000036.1"/>
</dbReference>
<evidence type="ECO:0000313" key="1">
    <source>
        <dbReference type="EMBL" id="MCC2200260.1"/>
    </source>
</evidence>
<name>A0ABS8FAK1_9FIRM</name>